<reference evidence="5 6" key="1">
    <citation type="journal article" date="2018" name="Nat. Biotechnol.">
        <title>A standardized bacterial taxonomy based on genome phylogeny substantially revises the tree of life.</title>
        <authorList>
            <person name="Parks D.H."/>
            <person name="Chuvochina M."/>
            <person name="Waite D.W."/>
            <person name="Rinke C."/>
            <person name="Skarshewski A."/>
            <person name="Chaumeil P.A."/>
            <person name="Hugenholtz P."/>
        </authorList>
    </citation>
    <scope>NUCLEOTIDE SEQUENCE [LARGE SCALE GENOMIC DNA]</scope>
    <source>
        <strain evidence="5">UBA9375</strain>
    </source>
</reference>
<feature type="repeat" description="TPR" evidence="3">
    <location>
        <begin position="33"/>
        <end position="66"/>
    </location>
</feature>
<dbReference type="Gene3D" id="1.25.40.10">
    <property type="entry name" value="Tetratricopeptide repeat domain"/>
    <property type="match status" value="4"/>
</dbReference>
<feature type="repeat" description="TPR" evidence="3">
    <location>
        <begin position="357"/>
        <end position="390"/>
    </location>
</feature>
<dbReference type="InterPro" id="IPR019734">
    <property type="entry name" value="TPR_rpt"/>
</dbReference>
<comment type="caution">
    <text evidence="5">The sequence shown here is derived from an EMBL/GenBank/DDBJ whole genome shotgun (WGS) entry which is preliminary data.</text>
</comment>
<dbReference type="SUPFAM" id="SSF48452">
    <property type="entry name" value="TPR-like"/>
    <property type="match status" value="1"/>
</dbReference>
<evidence type="ECO:0000313" key="6">
    <source>
        <dbReference type="Proteomes" id="UP000263642"/>
    </source>
</evidence>
<keyword evidence="4" id="KW-1133">Transmembrane helix</keyword>
<feature type="repeat" description="TPR" evidence="3">
    <location>
        <begin position="135"/>
        <end position="168"/>
    </location>
</feature>
<keyword evidence="2 3" id="KW-0802">TPR repeat</keyword>
<dbReference type="Proteomes" id="UP000263642">
    <property type="component" value="Unassembled WGS sequence"/>
</dbReference>
<accession>A0A3D3R0H4</accession>
<dbReference type="EMBL" id="DQAY01000027">
    <property type="protein sequence ID" value="HCO22333.1"/>
    <property type="molecule type" value="Genomic_DNA"/>
</dbReference>
<organism evidence="5 6">
    <name type="scientific">Gimesia maris</name>
    <dbReference type="NCBI Taxonomy" id="122"/>
    <lineage>
        <taxon>Bacteria</taxon>
        <taxon>Pseudomonadati</taxon>
        <taxon>Planctomycetota</taxon>
        <taxon>Planctomycetia</taxon>
        <taxon>Planctomycetales</taxon>
        <taxon>Planctomycetaceae</taxon>
        <taxon>Gimesia</taxon>
    </lineage>
</organism>
<dbReference type="AlphaFoldDB" id="A0A3D3R0H4"/>
<dbReference type="InterPro" id="IPR050498">
    <property type="entry name" value="Ycf3"/>
</dbReference>
<dbReference type="SUPFAM" id="SSF48439">
    <property type="entry name" value="Protein prenylyltransferase"/>
    <property type="match status" value="1"/>
</dbReference>
<evidence type="ECO:0000256" key="3">
    <source>
        <dbReference type="PROSITE-ProRule" id="PRU00339"/>
    </source>
</evidence>
<name>A0A3D3R0H4_9PLAN</name>
<feature type="repeat" description="TPR" evidence="3">
    <location>
        <begin position="203"/>
        <end position="236"/>
    </location>
</feature>
<proteinExistence type="predicted"/>
<gene>
    <name evidence="5" type="ORF">DIT97_04460</name>
</gene>
<evidence type="ECO:0000313" key="5">
    <source>
        <dbReference type="EMBL" id="HCO22333.1"/>
    </source>
</evidence>
<evidence type="ECO:0000256" key="2">
    <source>
        <dbReference type="ARBA" id="ARBA00022803"/>
    </source>
</evidence>
<keyword evidence="4" id="KW-0812">Transmembrane</keyword>
<dbReference type="Pfam" id="PF13432">
    <property type="entry name" value="TPR_16"/>
    <property type="match status" value="3"/>
</dbReference>
<dbReference type="InterPro" id="IPR011990">
    <property type="entry name" value="TPR-like_helical_dom_sf"/>
</dbReference>
<dbReference type="GO" id="GO:0009279">
    <property type="term" value="C:cell outer membrane"/>
    <property type="evidence" value="ECO:0007669"/>
    <property type="project" value="TreeGrafter"/>
</dbReference>
<evidence type="ECO:0000256" key="4">
    <source>
        <dbReference type="SAM" id="Phobius"/>
    </source>
</evidence>
<evidence type="ECO:0000256" key="1">
    <source>
        <dbReference type="ARBA" id="ARBA00022737"/>
    </source>
</evidence>
<dbReference type="PANTHER" id="PTHR44858">
    <property type="entry name" value="TETRATRICOPEPTIDE REPEAT PROTEIN 6"/>
    <property type="match status" value="1"/>
</dbReference>
<protein>
    <submittedName>
        <fullName evidence="5">Uncharacterized protein</fullName>
    </submittedName>
</protein>
<keyword evidence="1" id="KW-0677">Repeat</keyword>
<dbReference type="SMART" id="SM00028">
    <property type="entry name" value="TPR"/>
    <property type="match status" value="11"/>
</dbReference>
<sequence length="487" mass="56022">MEDKLIAITIGLLFGGMFLYVMFRELYRLLKAHFSPGAQGNRYFRQGKLEAAIASYSQMIEEQPDNVEAYLYRSSACIQLNLLEQALDDCNTITELAPQNHYAFLNRGAIYGIMDEDEKFIEEMTRCLEFKPDLQDALRNRAYAYSRTGKFETALTDFSRLIELAPDKSSYYSERGNCFLSLQKYSEAIQDYTQALQWIKNSWELHSWRGYCFTKIGKEQQANADYKRALELNPFNTAIKQNPEDITSYQRRGNLYFDAGQYQKALNDFSKIEETSELTAEILVCRGYCYLNSGEISLAKDEFQKARSRNAYGDAINKDPLNSSNFLERGFLNFYLEDYQQAIKDYTHAWKLGEQSAELLPFRGAAYIKLHEYTKAKQDYETAIQNHPDSPHAYNGLAWLLATCPDERFRNSNRSLELAKRNCDLMTTPGWNDLGTLAAAHAATGSFDEAVRLAKESLALAPKHEKANCQTRLEHYERSEPYLDLDP</sequence>
<feature type="repeat" description="TPR" evidence="3">
    <location>
        <begin position="169"/>
        <end position="202"/>
    </location>
</feature>
<dbReference type="Pfam" id="PF13181">
    <property type="entry name" value="TPR_8"/>
    <property type="match status" value="1"/>
</dbReference>
<dbReference type="GO" id="GO:0046813">
    <property type="term" value="P:receptor-mediated virion attachment to host cell"/>
    <property type="evidence" value="ECO:0007669"/>
    <property type="project" value="TreeGrafter"/>
</dbReference>
<dbReference type="PROSITE" id="PS50005">
    <property type="entry name" value="TPR"/>
    <property type="match status" value="6"/>
</dbReference>
<keyword evidence="4" id="KW-0472">Membrane</keyword>
<dbReference type="PANTHER" id="PTHR44858:SF1">
    <property type="entry name" value="UDP-N-ACETYLGLUCOSAMINE--PEPTIDE N-ACETYLGLUCOSAMINYLTRANSFERASE SPINDLY-RELATED"/>
    <property type="match status" value="1"/>
</dbReference>
<feature type="transmembrane region" description="Helical" evidence="4">
    <location>
        <begin position="6"/>
        <end position="23"/>
    </location>
</feature>
<feature type="repeat" description="TPR" evidence="3">
    <location>
        <begin position="246"/>
        <end position="279"/>
    </location>
</feature>